<reference evidence="7 8" key="1">
    <citation type="submission" date="2020-01" db="EMBL/GenBank/DDBJ databases">
        <title>Whole-genome sequence of Heliobacterium undosum DSM 13378.</title>
        <authorList>
            <person name="Kyndt J.A."/>
            <person name="Meyer T.E."/>
        </authorList>
    </citation>
    <scope>NUCLEOTIDE SEQUENCE [LARGE SCALE GENOMIC DNA]</scope>
    <source>
        <strain evidence="7 8">DSM 13378</strain>
    </source>
</reference>
<evidence type="ECO:0000256" key="2">
    <source>
        <dbReference type="ARBA" id="ARBA00022475"/>
    </source>
</evidence>
<dbReference type="AlphaFoldDB" id="A0A845L2H8"/>
<keyword evidence="4 6" id="KW-1133">Transmembrane helix</keyword>
<dbReference type="Proteomes" id="UP000463470">
    <property type="component" value="Unassembled WGS sequence"/>
</dbReference>
<organism evidence="7 8">
    <name type="scientific">Heliomicrobium undosum</name>
    <dbReference type="NCBI Taxonomy" id="121734"/>
    <lineage>
        <taxon>Bacteria</taxon>
        <taxon>Bacillati</taxon>
        <taxon>Bacillota</taxon>
        <taxon>Clostridia</taxon>
        <taxon>Eubacteriales</taxon>
        <taxon>Heliobacteriaceae</taxon>
        <taxon>Heliomicrobium</taxon>
    </lineage>
</organism>
<sequence>MELQRLLSKVWRLGLLGVGVGLALIPFVDRPEYPAGFALGWFSGILASWLLSMRLRRLENQSPEKAVRSIQLSALARFSLGLLALLLAFKTPGVFDLLTTGLGLLMTPVTSTVIGWLESRKPYYWENNK</sequence>
<comment type="caution">
    <text evidence="7">The sequence shown here is derived from an EMBL/GenBank/DDBJ whole genome shotgun (WGS) entry which is preliminary data.</text>
</comment>
<keyword evidence="8" id="KW-1185">Reference proteome</keyword>
<proteinExistence type="predicted"/>
<evidence type="ECO:0000256" key="4">
    <source>
        <dbReference type="ARBA" id="ARBA00022989"/>
    </source>
</evidence>
<evidence type="ECO:0000256" key="3">
    <source>
        <dbReference type="ARBA" id="ARBA00022692"/>
    </source>
</evidence>
<evidence type="ECO:0000313" key="8">
    <source>
        <dbReference type="Proteomes" id="UP000463470"/>
    </source>
</evidence>
<dbReference type="GO" id="GO:0005886">
    <property type="term" value="C:plasma membrane"/>
    <property type="evidence" value="ECO:0007669"/>
    <property type="project" value="UniProtKB-SubCell"/>
</dbReference>
<dbReference type="InterPro" id="IPR005598">
    <property type="entry name" value="ATP_synth_I"/>
</dbReference>
<keyword evidence="2" id="KW-1003">Cell membrane</keyword>
<protein>
    <recommendedName>
        <fullName evidence="9">ATP synthase subunit I</fullName>
    </recommendedName>
</protein>
<feature type="transmembrane region" description="Helical" evidence="6">
    <location>
        <begin position="72"/>
        <end position="89"/>
    </location>
</feature>
<comment type="subcellular location">
    <subcellularLocation>
        <location evidence="1">Cell membrane</location>
        <topology evidence="1">Multi-pass membrane protein</topology>
    </subcellularLocation>
</comment>
<dbReference type="OrthoDB" id="2082391at2"/>
<dbReference type="EMBL" id="WXEY01000018">
    <property type="protein sequence ID" value="MZP30767.1"/>
    <property type="molecule type" value="Genomic_DNA"/>
</dbReference>
<keyword evidence="5 6" id="KW-0472">Membrane</keyword>
<gene>
    <name evidence="7" type="ORF">GTO91_13695</name>
</gene>
<feature type="transmembrane region" description="Helical" evidence="6">
    <location>
        <begin position="33"/>
        <end position="51"/>
    </location>
</feature>
<accession>A0A845L2H8</accession>
<feature type="transmembrane region" description="Helical" evidence="6">
    <location>
        <begin position="95"/>
        <end position="117"/>
    </location>
</feature>
<evidence type="ECO:0000256" key="6">
    <source>
        <dbReference type="SAM" id="Phobius"/>
    </source>
</evidence>
<dbReference type="RefSeq" id="WP_161259290.1">
    <property type="nucleotide sequence ID" value="NZ_WXEY01000018.1"/>
</dbReference>
<evidence type="ECO:0000256" key="1">
    <source>
        <dbReference type="ARBA" id="ARBA00004651"/>
    </source>
</evidence>
<evidence type="ECO:0000313" key="7">
    <source>
        <dbReference type="EMBL" id="MZP30767.1"/>
    </source>
</evidence>
<keyword evidence="3 6" id="KW-0812">Transmembrane</keyword>
<feature type="transmembrane region" description="Helical" evidence="6">
    <location>
        <begin position="10"/>
        <end position="27"/>
    </location>
</feature>
<dbReference type="Pfam" id="PF03899">
    <property type="entry name" value="ATP-synt_I"/>
    <property type="match status" value="1"/>
</dbReference>
<name>A0A845L2H8_9FIRM</name>
<evidence type="ECO:0000256" key="5">
    <source>
        <dbReference type="ARBA" id="ARBA00023136"/>
    </source>
</evidence>
<evidence type="ECO:0008006" key="9">
    <source>
        <dbReference type="Google" id="ProtNLM"/>
    </source>
</evidence>